<protein>
    <submittedName>
        <fullName evidence="4">Uncharacterized protein DUF4124</fullName>
    </submittedName>
</protein>
<gene>
    <name evidence="4" type="ORF">EDC30_103173</name>
</gene>
<evidence type="ECO:0000259" key="3">
    <source>
        <dbReference type="Pfam" id="PF13511"/>
    </source>
</evidence>
<evidence type="ECO:0000256" key="2">
    <source>
        <dbReference type="SAM" id="SignalP"/>
    </source>
</evidence>
<keyword evidence="5" id="KW-1185">Reference proteome</keyword>
<feature type="signal peptide" evidence="2">
    <location>
        <begin position="1"/>
        <end position="23"/>
    </location>
</feature>
<reference evidence="4 5" key="1">
    <citation type="submission" date="2019-03" db="EMBL/GenBank/DDBJ databases">
        <title>Genomic Encyclopedia of Type Strains, Phase IV (KMG-IV): sequencing the most valuable type-strain genomes for metagenomic binning, comparative biology and taxonomic classification.</title>
        <authorList>
            <person name="Goeker M."/>
        </authorList>
    </citation>
    <scope>NUCLEOTIDE SEQUENCE [LARGE SCALE GENOMIC DNA]</scope>
    <source>
        <strain evidence="4 5">DSM 7445</strain>
    </source>
</reference>
<comment type="caution">
    <text evidence="4">The sequence shown here is derived from an EMBL/GenBank/DDBJ whole genome shotgun (WGS) entry which is preliminary data.</text>
</comment>
<feature type="domain" description="DUF4124" evidence="3">
    <location>
        <begin position="14"/>
        <end position="55"/>
    </location>
</feature>
<feature type="region of interest" description="Disordered" evidence="1">
    <location>
        <begin position="54"/>
        <end position="91"/>
    </location>
</feature>
<keyword evidence="2" id="KW-0732">Signal</keyword>
<proteinExistence type="predicted"/>
<dbReference type="AlphaFoldDB" id="A0A4R3HZT6"/>
<dbReference type="Pfam" id="PF13511">
    <property type="entry name" value="DUF4124"/>
    <property type="match status" value="1"/>
</dbReference>
<evidence type="ECO:0000313" key="4">
    <source>
        <dbReference type="EMBL" id="TCS37881.1"/>
    </source>
</evidence>
<organism evidence="4 5">
    <name type="scientific">Paucimonas lemoignei</name>
    <name type="common">Pseudomonas lemoignei</name>
    <dbReference type="NCBI Taxonomy" id="29443"/>
    <lineage>
        <taxon>Bacteria</taxon>
        <taxon>Pseudomonadati</taxon>
        <taxon>Pseudomonadota</taxon>
        <taxon>Betaproteobacteria</taxon>
        <taxon>Burkholderiales</taxon>
        <taxon>Burkholderiaceae</taxon>
        <taxon>Paucimonas</taxon>
    </lineage>
</organism>
<feature type="compositionally biased region" description="Basic and acidic residues" evidence="1">
    <location>
        <begin position="69"/>
        <end position="91"/>
    </location>
</feature>
<accession>A0A4R3HZT6</accession>
<name>A0A4R3HZT6_PAULE</name>
<dbReference type="EMBL" id="SLZQ01000003">
    <property type="protein sequence ID" value="TCS37881.1"/>
    <property type="molecule type" value="Genomic_DNA"/>
</dbReference>
<dbReference type="RefSeq" id="WP_165973746.1">
    <property type="nucleotide sequence ID" value="NZ_SLZQ01000003.1"/>
</dbReference>
<sequence>MQNKIKTLTGLLIMAGLPLLAQAEIYICKDASGKTLTSDRPIPECQDRKVRVLGKNGMTQREIAPPMTEEQKRQKQAEEEKRKADMVAADEQRRQDRALLARYSKEADIEVARGRTLEPVNEQIKREELTIASAAKSLAQARAEAAAQPKSKVPANLQRKIEDLDQQIADSKKVIGERKEEIVQINGRFDQSVKRFRELTSQRTARAEAK</sequence>
<dbReference type="InterPro" id="IPR025392">
    <property type="entry name" value="DUF4124"/>
</dbReference>
<evidence type="ECO:0000313" key="5">
    <source>
        <dbReference type="Proteomes" id="UP000295382"/>
    </source>
</evidence>
<feature type="chain" id="PRO_5020621662" evidence="2">
    <location>
        <begin position="24"/>
        <end position="210"/>
    </location>
</feature>
<dbReference type="Proteomes" id="UP000295382">
    <property type="component" value="Unassembled WGS sequence"/>
</dbReference>
<evidence type="ECO:0000256" key="1">
    <source>
        <dbReference type="SAM" id="MobiDB-lite"/>
    </source>
</evidence>